<dbReference type="GO" id="GO:0006417">
    <property type="term" value="P:regulation of translation"/>
    <property type="evidence" value="ECO:0007669"/>
    <property type="project" value="TreeGrafter"/>
</dbReference>
<dbReference type="PANTHER" id="PTHR13389">
    <property type="entry name" value="PUMILIO HOMOLOG 3"/>
    <property type="match status" value="1"/>
</dbReference>
<keyword evidence="1" id="KW-0694">RNA-binding</keyword>
<evidence type="ECO:0000313" key="5">
    <source>
        <dbReference type="Proteomes" id="UP000031512"/>
    </source>
</evidence>
<dbReference type="eggNOG" id="KOG2050">
    <property type="taxonomic scope" value="Eukaryota"/>
</dbReference>
<dbReference type="InterPro" id="IPR016024">
    <property type="entry name" value="ARM-type_fold"/>
</dbReference>
<dbReference type="EMBL" id="CP001669">
    <property type="protein sequence ID" value="AFZ79655.1"/>
    <property type="molecule type" value="Genomic_DNA"/>
</dbReference>
<dbReference type="VEuPathDB" id="PiroplasmaDB:BEWA_025040"/>
<dbReference type="Proteomes" id="UP000031512">
    <property type="component" value="Chromosome 1"/>
</dbReference>
<dbReference type="SUPFAM" id="SSF48371">
    <property type="entry name" value="ARM repeat"/>
    <property type="match status" value="1"/>
</dbReference>
<dbReference type="GO" id="GO:0003729">
    <property type="term" value="F:mRNA binding"/>
    <property type="evidence" value="ECO:0007669"/>
    <property type="project" value="TreeGrafter"/>
</dbReference>
<evidence type="ECO:0000256" key="1">
    <source>
        <dbReference type="ARBA" id="ARBA00022884"/>
    </source>
</evidence>
<feature type="region of interest" description="Disordered" evidence="2">
    <location>
        <begin position="1"/>
        <end position="58"/>
    </location>
</feature>
<feature type="compositionally biased region" description="Basic residues" evidence="2">
    <location>
        <begin position="1"/>
        <end position="11"/>
    </location>
</feature>
<organism evidence="4 5">
    <name type="scientific">Theileria equi strain WA</name>
    <dbReference type="NCBI Taxonomy" id="1537102"/>
    <lineage>
        <taxon>Eukaryota</taxon>
        <taxon>Sar</taxon>
        <taxon>Alveolata</taxon>
        <taxon>Apicomplexa</taxon>
        <taxon>Aconoidasida</taxon>
        <taxon>Piroplasmida</taxon>
        <taxon>Theileriidae</taxon>
        <taxon>Theileria</taxon>
    </lineage>
</organism>
<feature type="compositionally biased region" description="Basic residues" evidence="2">
    <location>
        <begin position="29"/>
        <end position="48"/>
    </location>
</feature>
<protein>
    <recommendedName>
        <fullName evidence="3">CPL domain-containing protein</fullName>
    </recommendedName>
</protein>
<dbReference type="PANTHER" id="PTHR13389:SF0">
    <property type="entry name" value="PUMILIO HOMOLOG 3"/>
    <property type="match status" value="1"/>
</dbReference>
<feature type="compositionally biased region" description="Basic and acidic residues" evidence="2">
    <location>
        <begin position="15"/>
        <end position="28"/>
    </location>
</feature>
<evidence type="ECO:0000259" key="3">
    <source>
        <dbReference type="Pfam" id="PF08144"/>
    </source>
</evidence>
<dbReference type="Gene3D" id="1.25.10.10">
    <property type="entry name" value="Leucine-rich Repeat Variant"/>
    <property type="match status" value="1"/>
</dbReference>
<feature type="domain" description="CPL" evidence="3">
    <location>
        <begin position="397"/>
        <end position="485"/>
    </location>
</feature>
<name>L0AVS9_THEEQ</name>
<accession>L0AVS9</accession>
<reference evidence="4 5" key="1">
    <citation type="journal article" date="2012" name="BMC Genomics">
        <title>Comparative genomic analysis and phylogenetic position of Theileria equi.</title>
        <authorList>
            <person name="Kappmeyer L.S."/>
            <person name="Thiagarajan M."/>
            <person name="Herndon D.R."/>
            <person name="Ramsay J.D."/>
            <person name="Caler E."/>
            <person name="Djikeng A."/>
            <person name="Gillespie J.J."/>
            <person name="Lau A.O."/>
            <person name="Roalson E.H."/>
            <person name="Silva J.C."/>
            <person name="Silva M.G."/>
            <person name="Suarez C.E."/>
            <person name="Ueti M.W."/>
            <person name="Nene V.M."/>
            <person name="Mealey R.H."/>
            <person name="Knowles D.P."/>
            <person name="Brayton K.A."/>
        </authorList>
    </citation>
    <scope>NUCLEOTIDE SEQUENCE [LARGE SCALE GENOMIC DNA]</scope>
    <source>
        <strain evidence="4 5">WA</strain>
    </source>
</reference>
<dbReference type="InterPro" id="IPR012959">
    <property type="entry name" value="CPL_dom"/>
</dbReference>
<dbReference type="GO" id="GO:0005730">
    <property type="term" value="C:nucleolus"/>
    <property type="evidence" value="ECO:0007669"/>
    <property type="project" value="TreeGrafter"/>
</dbReference>
<keyword evidence="5" id="KW-1185">Reference proteome</keyword>
<dbReference type="GeneID" id="15806163"/>
<dbReference type="STRING" id="1537102.L0AVS9"/>
<gene>
    <name evidence="4" type="ORF">BEWA_025040</name>
</gene>
<dbReference type="OrthoDB" id="497380at2759"/>
<evidence type="ECO:0000313" key="4">
    <source>
        <dbReference type="EMBL" id="AFZ79655.1"/>
    </source>
</evidence>
<dbReference type="InterPro" id="IPR011989">
    <property type="entry name" value="ARM-like"/>
</dbReference>
<proteinExistence type="predicted"/>
<dbReference type="AlphaFoldDB" id="L0AVS9"/>
<dbReference type="RefSeq" id="XP_004829321.1">
    <property type="nucleotide sequence ID" value="XM_004829264.1"/>
</dbReference>
<sequence length="577" mass="65790">MGKKVEKRVKGPKNASKDPKNVKKDRVNLKQKKGRPLKKGGGKKKLVGKGKNDLKTAKKKVSARESKLEFKKRLNKMYSNLLLEHRDSAKTQKTIGLLLKELGTDYCTSSNKRNVSRILQACLKYGDVEVKRSIAEVVKGNFNISNLNLHSSRFLIKLYHYCNTEVKQYLSNAFFNDKDKKLLFSRYGSDIMDIMYSKMKNKEQLATLKLYTLSNAFLLNHDLTRQILSANSISQFINIILESPDKDSCKEKLSSVITKLVEKELFTSSLSHDLLYIYLHLIDDFGELISQLYKVFGQLLSTRNGNFTLCKLFGHATSKIRKFIVKTLKTDFPEAIYNRINVSFVIKAVMCTDDTKLTLQYLIKPHQETLKEVIFHPFAHRFVLAIVDPQPLVDSPTSVKDQETRQKELQEGIVPNLVELFNQLDLKNALEDKFASAVLLHTLKLSKDQELLKKILSVFSDSVNEGLGLLENQISLWFLQSLIKPSNKVSYELSGLKLPELIWEFLKGKVKDLLLSKAVFLLVDLYEASVKHENGSLVSEMKDTVTMKDIKKCKKILGEDKCTGINLLEKLVNGKED</sequence>
<dbReference type="Pfam" id="PF08144">
    <property type="entry name" value="CPL"/>
    <property type="match status" value="1"/>
</dbReference>
<dbReference type="KEGG" id="beq:BEWA_025040"/>
<dbReference type="InterPro" id="IPR040059">
    <property type="entry name" value="PUM3"/>
</dbReference>
<evidence type="ECO:0000256" key="2">
    <source>
        <dbReference type="SAM" id="MobiDB-lite"/>
    </source>
</evidence>